<feature type="transmembrane region" description="Helical" evidence="9">
    <location>
        <begin position="125"/>
        <end position="150"/>
    </location>
</feature>
<dbReference type="GO" id="GO:0015740">
    <property type="term" value="P:C4-dicarboxylate transport"/>
    <property type="evidence" value="ECO:0007669"/>
    <property type="project" value="TreeGrafter"/>
</dbReference>
<evidence type="ECO:0000256" key="2">
    <source>
        <dbReference type="ARBA" id="ARBA00022448"/>
    </source>
</evidence>
<protein>
    <submittedName>
        <fullName evidence="11">TRAP transporter small permease</fullName>
    </submittedName>
</protein>
<evidence type="ECO:0000256" key="5">
    <source>
        <dbReference type="ARBA" id="ARBA00022692"/>
    </source>
</evidence>
<gene>
    <name evidence="11" type="ORF">K8W16_04800</name>
</gene>
<feature type="transmembrane region" description="Helical" evidence="9">
    <location>
        <begin position="20"/>
        <end position="43"/>
    </location>
</feature>
<proteinExistence type="inferred from homology"/>
<keyword evidence="6 9" id="KW-1133">Transmembrane helix</keyword>
<dbReference type="Proteomes" id="UP000698963">
    <property type="component" value="Unassembled WGS sequence"/>
</dbReference>
<comment type="similarity">
    <text evidence="8">Belongs to the TRAP transporter small permease family.</text>
</comment>
<name>A0A921AV75_9BACT</name>
<evidence type="ECO:0000256" key="4">
    <source>
        <dbReference type="ARBA" id="ARBA00022519"/>
    </source>
</evidence>
<evidence type="ECO:0000256" key="3">
    <source>
        <dbReference type="ARBA" id="ARBA00022475"/>
    </source>
</evidence>
<keyword evidence="4" id="KW-0997">Cell inner membrane</keyword>
<dbReference type="RefSeq" id="WP_304121594.1">
    <property type="nucleotide sequence ID" value="NZ_DYZA01000089.1"/>
</dbReference>
<dbReference type="PANTHER" id="PTHR35011">
    <property type="entry name" value="2,3-DIKETO-L-GULONATE TRAP TRANSPORTER SMALL PERMEASE PROTEIN YIAM"/>
    <property type="match status" value="1"/>
</dbReference>
<keyword evidence="2" id="KW-0813">Transport</keyword>
<keyword evidence="5 9" id="KW-0812">Transmembrane</keyword>
<keyword evidence="3" id="KW-1003">Cell membrane</keyword>
<evidence type="ECO:0000256" key="7">
    <source>
        <dbReference type="ARBA" id="ARBA00023136"/>
    </source>
</evidence>
<evidence type="ECO:0000259" key="10">
    <source>
        <dbReference type="Pfam" id="PF04290"/>
    </source>
</evidence>
<evidence type="ECO:0000256" key="1">
    <source>
        <dbReference type="ARBA" id="ARBA00004429"/>
    </source>
</evidence>
<evidence type="ECO:0000256" key="8">
    <source>
        <dbReference type="ARBA" id="ARBA00038436"/>
    </source>
</evidence>
<dbReference type="GO" id="GO:0005886">
    <property type="term" value="C:plasma membrane"/>
    <property type="evidence" value="ECO:0007669"/>
    <property type="project" value="UniProtKB-SubCell"/>
</dbReference>
<evidence type="ECO:0000313" key="11">
    <source>
        <dbReference type="EMBL" id="HJD96945.1"/>
    </source>
</evidence>
<sequence length="179" mass="19693">MSETPSAARNKANQAGAVAFQIFCACIFLGMIGLVFLNAVLRYCFNSGYPPSEEWARFLFIYITFFGAIEAFYRKKHIAVEMVVDMLQGNCRKIVSIIAILLSISALLVLLQGGVSYVLMTLDTYAIATYVNMAIINATLPIMAAAAIVLQLRDLVAILRTPASEFKKTEGIDLSELQH</sequence>
<dbReference type="EMBL" id="DYZA01000089">
    <property type="protein sequence ID" value="HJD96945.1"/>
    <property type="molecule type" value="Genomic_DNA"/>
</dbReference>
<organism evidence="11 12">
    <name type="scientific">Mailhella massiliensis</name>
    <dbReference type="NCBI Taxonomy" id="1903261"/>
    <lineage>
        <taxon>Bacteria</taxon>
        <taxon>Pseudomonadati</taxon>
        <taxon>Thermodesulfobacteriota</taxon>
        <taxon>Desulfovibrionia</taxon>
        <taxon>Desulfovibrionales</taxon>
        <taxon>Desulfovibrionaceae</taxon>
        <taxon>Mailhella</taxon>
    </lineage>
</organism>
<feature type="domain" description="Tripartite ATP-independent periplasmic transporters DctQ component" evidence="10">
    <location>
        <begin position="31"/>
        <end position="160"/>
    </location>
</feature>
<comment type="subcellular location">
    <subcellularLocation>
        <location evidence="1">Cell inner membrane</location>
        <topology evidence="1">Multi-pass membrane protein</topology>
    </subcellularLocation>
</comment>
<dbReference type="AlphaFoldDB" id="A0A921AV75"/>
<dbReference type="GO" id="GO:0022857">
    <property type="term" value="F:transmembrane transporter activity"/>
    <property type="evidence" value="ECO:0007669"/>
    <property type="project" value="TreeGrafter"/>
</dbReference>
<feature type="transmembrane region" description="Helical" evidence="9">
    <location>
        <begin position="55"/>
        <end position="73"/>
    </location>
</feature>
<evidence type="ECO:0000256" key="6">
    <source>
        <dbReference type="ARBA" id="ARBA00022989"/>
    </source>
</evidence>
<reference evidence="11" key="2">
    <citation type="submission" date="2021-09" db="EMBL/GenBank/DDBJ databases">
        <authorList>
            <person name="Gilroy R."/>
        </authorList>
    </citation>
    <scope>NUCLEOTIDE SEQUENCE</scope>
    <source>
        <strain evidence="11">ChiGjej2B2-19336</strain>
    </source>
</reference>
<accession>A0A921AV75</accession>
<dbReference type="Pfam" id="PF04290">
    <property type="entry name" value="DctQ"/>
    <property type="match status" value="1"/>
</dbReference>
<feature type="transmembrane region" description="Helical" evidence="9">
    <location>
        <begin position="94"/>
        <end position="119"/>
    </location>
</feature>
<dbReference type="InterPro" id="IPR007387">
    <property type="entry name" value="TRAP_DctQ"/>
</dbReference>
<keyword evidence="7 9" id="KW-0472">Membrane</keyword>
<evidence type="ECO:0000256" key="9">
    <source>
        <dbReference type="SAM" id="Phobius"/>
    </source>
</evidence>
<reference evidence="11" key="1">
    <citation type="journal article" date="2021" name="PeerJ">
        <title>Extensive microbial diversity within the chicken gut microbiome revealed by metagenomics and culture.</title>
        <authorList>
            <person name="Gilroy R."/>
            <person name="Ravi A."/>
            <person name="Getino M."/>
            <person name="Pursley I."/>
            <person name="Horton D.L."/>
            <person name="Alikhan N.F."/>
            <person name="Baker D."/>
            <person name="Gharbi K."/>
            <person name="Hall N."/>
            <person name="Watson M."/>
            <person name="Adriaenssens E.M."/>
            <person name="Foster-Nyarko E."/>
            <person name="Jarju S."/>
            <person name="Secka A."/>
            <person name="Antonio M."/>
            <person name="Oren A."/>
            <person name="Chaudhuri R.R."/>
            <person name="La Ragione R."/>
            <person name="Hildebrand F."/>
            <person name="Pallen M.J."/>
        </authorList>
    </citation>
    <scope>NUCLEOTIDE SEQUENCE</scope>
    <source>
        <strain evidence="11">ChiGjej2B2-19336</strain>
    </source>
</reference>
<evidence type="ECO:0000313" key="12">
    <source>
        <dbReference type="Proteomes" id="UP000698963"/>
    </source>
</evidence>
<dbReference type="PANTHER" id="PTHR35011:SF2">
    <property type="entry name" value="2,3-DIKETO-L-GULONATE TRAP TRANSPORTER SMALL PERMEASE PROTEIN YIAM"/>
    <property type="match status" value="1"/>
</dbReference>
<comment type="caution">
    <text evidence="11">The sequence shown here is derived from an EMBL/GenBank/DDBJ whole genome shotgun (WGS) entry which is preliminary data.</text>
</comment>
<dbReference type="InterPro" id="IPR055348">
    <property type="entry name" value="DctQ"/>
</dbReference>